<accession>A0A4Y7SW11</accession>
<organism evidence="2 3">
    <name type="scientific">Coprinellus micaceus</name>
    <name type="common">Glistening ink-cap mushroom</name>
    <name type="synonym">Coprinus micaceus</name>
    <dbReference type="NCBI Taxonomy" id="71717"/>
    <lineage>
        <taxon>Eukaryota</taxon>
        <taxon>Fungi</taxon>
        <taxon>Dikarya</taxon>
        <taxon>Basidiomycota</taxon>
        <taxon>Agaricomycotina</taxon>
        <taxon>Agaricomycetes</taxon>
        <taxon>Agaricomycetidae</taxon>
        <taxon>Agaricales</taxon>
        <taxon>Agaricineae</taxon>
        <taxon>Psathyrellaceae</taxon>
        <taxon>Coprinellus</taxon>
    </lineage>
</organism>
<feature type="region of interest" description="Disordered" evidence="1">
    <location>
        <begin position="241"/>
        <end position="301"/>
    </location>
</feature>
<reference evidence="2 3" key="1">
    <citation type="journal article" date="2019" name="Nat. Ecol. Evol.">
        <title>Megaphylogeny resolves global patterns of mushroom evolution.</title>
        <authorList>
            <person name="Varga T."/>
            <person name="Krizsan K."/>
            <person name="Foldi C."/>
            <person name="Dima B."/>
            <person name="Sanchez-Garcia M."/>
            <person name="Sanchez-Ramirez S."/>
            <person name="Szollosi G.J."/>
            <person name="Szarkandi J.G."/>
            <person name="Papp V."/>
            <person name="Albert L."/>
            <person name="Andreopoulos W."/>
            <person name="Angelini C."/>
            <person name="Antonin V."/>
            <person name="Barry K.W."/>
            <person name="Bougher N.L."/>
            <person name="Buchanan P."/>
            <person name="Buyck B."/>
            <person name="Bense V."/>
            <person name="Catcheside P."/>
            <person name="Chovatia M."/>
            <person name="Cooper J."/>
            <person name="Damon W."/>
            <person name="Desjardin D."/>
            <person name="Finy P."/>
            <person name="Geml J."/>
            <person name="Haridas S."/>
            <person name="Hughes K."/>
            <person name="Justo A."/>
            <person name="Karasinski D."/>
            <person name="Kautmanova I."/>
            <person name="Kiss B."/>
            <person name="Kocsube S."/>
            <person name="Kotiranta H."/>
            <person name="LaButti K.M."/>
            <person name="Lechner B.E."/>
            <person name="Liimatainen K."/>
            <person name="Lipzen A."/>
            <person name="Lukacs Z."/>
            <person name="Mihaltcheva S."/>
            <person name="Morgado L.N."/>
            <person name="Niskanen T."/>
            <person name="Noordeloos M.E."/>
            <person name="Ohm R.A."/>
            <person name="Ortiz-Santana B."/>
            <person name="Ovrebo C."/>
            <person name="Racz N."/>
            <person name="Riley R."/>
            <person name="Savchenko A."/>
            <person name="Shiryaev A."/>
            <person name="Soop K."/>
            <person name="Spirin V."/>
            <person name="Szebenyi C."/>
            <person name="Tomsovsky M."/>
            <person name="Tulloss R.E."/>
            <person name="Uehling J."/>
            <person name="Grigoriev I.V."/>
            <person name="Vagvolgyi C."/>
            <person name="Papp T."/>
            <person name="Martin F.M."/>
            <person name="Miettinen O."/>
            <person name="Hibbett D.S."/>
            <person name="Nagy L.G."/>
        </authorList>
    </citation>
    <scope>NUCLEOTIDE SEQUENCE [LARGE SCALE GENOMIC DNA]</scope>
    <source>
        <strain evidence="2 3">FP101781</strain>
    </source>
</reference>
<feature type="region of interest" description="Disordered" evidence="1">
    <location>
        <begin position="194"/>
        <end position="216"/>
    </location>
</feature>
<dbReference type="EMBL" id="QPFP01000057">
    <property type="protein sequence ID" value="TEB25409.1"/>
    <property type="molecule type" value="Genomic_DNA"/>
</dbReference>
<comment type="caution">
    <text evidence="2">The sequence shown here is derived from an EMBL/GenBank/DDBJ whole genome shotgun (WGS) entry which is preliminary data.</text>
</comment>
<evidence type="ECO:0000313" key="2">
    <source>
        <dbReference type="EMBL" id="TEB25409.1"/>
    </source>
</evidence>
<keyword evidence="3" id="KW-1185">Reference proteome</keyword>
<feature type="compositionally biased region" description="Low complexity" evidence="1">
    <location>
        <begin position="194"/>
        <end position="207"/>
    </location>
</feature>
<dbReference type="PANTHER" id="PTHR38645:SF1">
    <property type="entry name" value="YALI0F12243P"/>
    <property type="match status" value="1"/>
</dbReference>
<dbReference type="AlphaFoldDB" id="A0A4Y7SW11"/>
<proteinExistence type="predicted"/>
<feature type="compositionally biased region" description="Low complexity" evidence="1">
    <location>
        <begin position="149"/>
        <end position="159"/>
    </location>
</feature>
<feature type="compositionally biased region" description="Polar residues" evidence="1">
    <location>
        <begin position="262"/>
        <end position="283"/>
    </location>
</feature>
<gene>
    <name evidence="2" type="ORF">FA13DRAFT_1756615</name>
</gene>
<name>A0A4Y7SW11_COPMI</name>
<feature type="compositionally biased region" description="Low complexity" evidence="1">
    <location>
        <begin position="112"/>
        <end position="122"/>
    </location>
</feature>
<feature type="region of interest" description="Disordered" evidence="1">
    <location>
        <begin position="98"/>
        <end position="170"/>
    </location>
</feature>
<feature type="compositionally biased region" description="Acidic residues" evidence="1">
    <location>
        <begin position="100"/>
        <end position="109"/>
    </location>
</feature>
<evidence type="ECO:0000313" key="3">
    <source>
        <dbReference type="Proteomes" id="UP000298030"/>
    </source>
</evidence>
<protein>
    <submittedName>
        <fullName evidence="2">Uncharacterized protein</fullName>
    </submittedName>
</protein>
<dbReference type="Proteomes" id="UP000298030">
    <property type="component" value="Unassembled WGS sequence"/>
</dbReference>
<dbReference type="OrthoDB" id="21418at2759"/>
<evidence type="ECO:0000256" key="1">
    <source>
        <dbReference type="SAM" id="MobiDB-lite"/>
    </source>
</evidence>
<sequence length="301" mass="32162">MESLNLNTLVNSLPAQANAEKELLNDFKAAALSITTLYRSSRNNAKRAYNAGYATACQDLLNFIQHNVSVEGNDGSNPSGMVSRVMDWTEARLDAIRATEEDEEEDEERENAGASKGANAKAQVPTKKVTNAAASTSALPTPRSPTQISSARLPLQQPSSPSPPPATTLRPHYHRLNKLRTAGTGPASTVPFLSTQSTSIPSSITPTALSPEPMTPSSLDTVFIGAGAKRRHAVMMVESPGAMATPSPASTEGTARRRTRSTKSLGVSTVHNQNLGALGSQQNEDMDVEEDGRERKRVARR</sequence>
<feature type="compositionally biased region" description="Polar residues" evidence="1">
    <location>
        <begin position="128"/>
        <end position="148"/>
    </location>
</feature>
<dbReference type="PANTHER" id="PTHR38645">
    <property type="entry name" value="CHROMOSOME 9, WHOLE GENOME SHOTGUN SEQUENCE"/>
    <property type="match status" value="1"/>
</dbReference>